<comment type="caution">
    <text evidence="4">The sequence shown here is derived from an EMBL/GenBank/DDBJ whole genome shotgun (WGS) entry which is preliminary data.</text>
</comment>
<sequence length="170" mass="19073">MSKRDAILERIAGFILSEGLEAASLRAMAKAADQSDRMLLYYFKDKDQIISETLGLLARQLTAALEAQRTEKKLRKDALHAQLDAVVLSDEIWPFLRLWLDLAARAARQEPAFVQVGQALGRGFHQWIDSQLATSDPDLRRKEATEIMIGLEGVIVLKSVGMQDLVRELI</sequence>
<keyword evidence="1 2" id="KW-0238">DNA-binding</keyword>
<dbReference type="Gene3D" id="1.10.357.10">
    <property type="entry name" value="Tetracycline Repressor, domain 2"/>
    <property type="match status" value="1"/>
</dbReference>
<reference evidence="4 5" key="1">
    <citation type="submission" date="2020-01" db="EMBL/GenBank/DDBJ databases">
        <title>Sulfitobacter sediminilitoris sp. nov., isolated from a tidal flat.</title>
        <authorList>
            <person name="Park S."/>
            <person name="Yoon J.-H."/>
        </authorList>
    </citation>
    <scope>NUCLEOTIDE SEQUENCE [LARGE SCALE GENOMIC DNA]</scope>
    <source>
        <strain evidence="4 5">JBTF-M27</strain>
    </source>
</reference>
<dbReference type="PROSITE" id="PS50977">
    <property type="entry name" value="HTH_TETR_2"/>
    <property type="match status" value="1"/>
</dbReference>
<evidence type="ECO:0000256" key="1">
    <source>
        <dbReference type="ARBA" id="ARBA00023125"/>
    </source>
</evidence>
<name>A0A6P0CG37_9RHOB</name>
<dbReference type="SUPFAM" id="SSF46689">
    <property type="entry name" value="Homeodomain-like"/>
    <property type="match status" value="1"/>
</dbReference>
<dbReference type="GO" id="GO:0003677">
    <property type="term" value="F:DNA binding"/>
    <property type="evidence" value="ECO:0007669"/>
    <property type="project" value="UniProtKB-UniRule"/>
</dbReference>
<dbReference type="AlphaFoldDB" id="A0A6P0CG37"/>
<dbReference type="InterPro" id="IPR001647">
    <property type="entry name" value="HTH_TetR"/>
</dbReference>
<keyword evidence="5" id="KW-1185">Reference proteome</keyword>
<dbReference type="RefSeq" id="WP_164354959.1">
    <property type="nucleotide sequence ID" value="NZ_JAABNT010000011.1"/>
</dbReference>
<dbReference type="InterPro" id="IPR009057">
    <property type="entry name" value="Homeodomain-like_sf"/>
</dbReference>
<evidence type="ECO:0000313" key="5">
    <source>
        <dbReference type="Proteomes" id="UP000468591"/>
    </source>
</evidence>
<evidence type="ECO:0000256" key="2">
    <source>
        <dbReference type="PROSITE-ProRule" id="PRU00335"/>
    </source>
</evidence>
<protein>
    <submittedName>
        <fullName evidence="4">TetR family transcriptional regulator</fullName>
    </submittedName>
</protein>
<feature type="DNA-binding region" description="H-T-H motif" evidence="2">
    <location>
        <begin position="24"/>
        <end position="43"/>
    </location>
</feature>
<dbReference type="Pfam" id="PF00440">
    <property type="entry name" value="TetR_N"/>
    <property type="match status" value="1"/>
</dbReference>
<evidence type="ECO:0000259" key="3">
    <source>
        <dbReference type="PROSITE" id="PS50977"/>
    </source>
</evidence>
<feature type="domain" description="HTH tetR-type" evidence="3">
    <location>
        <begin position="1"/>
        <end position="61"/>
    </location>
</feature>
<accession>A0A6P0CG37</accession>
<dbReference type="EMBL" id="JAABNT010000011">
    <property type="protein sequence ID" value="NEK24036.1"/>
    <property type="molecule type" value="Genomic_DNA"/>
</dbReference>
<evidence type="ECO:0000313" key="4">
    <source>
        <dbReference type="EMBL" id="NEK24036.1"/>
    </source>
</evidence>
<dbReference type="Proteomes" id="UP000468591">
    <property type="component" value="Unassembled WGS sequence"/>
</dbReference>
<organism evidence="4 5">
    <name type="scientific">Sulfitobacter sediminilitoris</name>
    <dbReference type="NCBI Taxonomy" id="2698830"/>
    <lineage>
        <taxon>Bacteria</taxon>
        <taxon>Pseudomonadati</taxon>
        <taxon>Pseudomonadota</taxon>
        <taxon>Alphaproteobacteria</taxon>
        <taxon>Rhodobacterales</taxon>
        <taxon>Roseobacteraceae</taxon>
        <taxon>Sulfitobacter</taxon>
    </lineage>
</organism>
<proteinExistence type="predicted"/>
<gene>
    <name evidence="4" type="ORF">GV827_16720</name>
</gene>